<evidence type="ECO:0000313" key="4">
    <source>
        <dbReference type="Proteomes" id="UP001151834"/>
    </source>
</evidence>
<reference evidence="3" key="3">
    <citation type="submission" date="2023-08" db="EMBL/GenBank/DDBJ databases">
        <authorList>
            <person name="Page C.A."/>
            <person name="Perez-Diaz I.M."/>
        </authorList>
    </citation>
    <scope>NUCLEOTIDE SEQUENCE</scope>
    <source>
        <strain evidence="3">1.8.9</strain>
    </source>
</reference>
<dbReference type="Proteomes" id="UP001151834">
    <property type="component" value="Unassembled WGS sequence"/>
</dbReference>
<organism evidence="2 4">
    <name type="scientific">Lactiplantibacillus pentosus</name>
    <name type="common">Lactobacillus pentosus</name>
    <dbReference type="NCBI Taxonomy" id="1589"/>
    <lineage>
        <taxon>Bacteria</taxon>
        <taxon>Bacillati</taxon>
        <taxon>Bacillota</taxon>
        <taxon>Bacilli</taxon>
        <taxon>Lactobacillales</taxon>
        <taxon>Lactobacillaceae</taxon>
        <taxon>Lactiplantibacillus</taxon>
    </lineage>
</organism>
<dbReference type="AlphaFoldDB" id="A0A2I0Z750"/>
<protein>
    <submittedName>
        <fullName evidence="2">AbrB/MazE/SpoVT family DNA-binding domain-containing protein</fullName>
    </submittedName>
</protein>
<keyword evidence="2" id="KW-0238">DNA-binding</keyword>
<dbReference type="OrthoDB" id="9896445at2"/>
<evidence type="ECO:0000259" key="1">
    <source>
        <dbReference type="SMART" id="SM00966"/>
    </source>
</evidence>
<comment type="caution">
    <text evidence="2">The sequence shown here is derived from an EMBL/GenBank/DDBJ whole genome shotgun (WGS) entry which is preliminary data.</text>
</comment>
<dbReference type="Gene3D" id="2.10.260.10">
    <property type="match status" value="1"/>
</dbReference>
<accession>A0A2I0Z750</accession>
<dbReference type="EMBL" id="JAPEQV010000006">
    <property type="protein sequence ID" value="MDF2312506.1"/>
    <property type="molecule type" value="Genomic_DNA"/>
</dbReference>
<evidence type="ECO:0000313" key="3">
    <source>
        <dbReference type="EMBL" id="MDT7040260.1"/>
    </source>
</evidence>
<dbReference type="Proteomes" id="UP001263852">
    <property type="component" value="Unassembled WGS sequence"/>
</dbReference>
<feature type="domain" description="SpoVT-AbrB" evidence="1">
    <location>
        <begin position="7"/>
        <end position="53"/>
    </location>
</feature>
<name>A0A2I0Z750_LACPE</name>
<reference evidence="2" key="2">
    <citation type="journal article" date="2023" name="Front Nutr">
        <title>Lactiplantibacillus pentosus P2020 protects the hyperuricemia and renal inflammation in mice.</title>
        <authorList>
            <person name="Wang Z."/>
            <person name="Song L."/>
            <person name="Li X."/>
            <person name="Xiao Y."/>
            <person name="Huang Y."/>
            <person name="Zhang Y."/>
            <person name="Li J."/>
            <person name="Li M."/>
            <person name="Ren Z."/>
        </authorList>
    </citation>
    <scope>NUCLEOTIDE SEQUENCE</scope>
    <source>
        <strain evidence="2">P2000</strain>
    </source>
</reference>
<gene>
    <name evidence="2" type="ORF">OOJ94_06745</name>
    <name evidence="3" type="ORF">RI555_15045</name>
</gene>
<evidence type="ECO:0000313" key="2">
    <source>
        <dbReference type="EMBL" id="MDF2312506.1"/>
    </source>
</evidence>
<sequence length="84" mass="9300">MKDSKVIKTDDGLAVTIPAEVAERLQLTAGSQVELELTADNKLALTRAEEPIKKMSDSEFWAAVAYAKKKYAKTLQMLAESDRQ</sequence>
<dbReference type="KEGG" id="lpg:BB562_01545"/>
<dbReference type="EMBL" id="JAVLAO010000001">
    <property type="protein sequence ID" value="MDT7040260.1"/>
    <property type="molecule type" value="Genomic_DNA"/>
</dbReference>
<reference evidence="2" key="1">
    <citation type="submission" date="2022-11" db="EMBL/GenBank/DDBJ databases">
        <authorList>
            <person name="Wang Z."/>
        </authorList>
    </citation>
    <scope>NUCLEOTIDE SEQUENCE</scope>
    <source>
        <strain evidence="2">P2000</strain>
    </source>
</reference>
<proteinExistence type="predicted"/>
<dbReference type="SUPFAM" id="SSF89447">
    <property type="entry name" value="AbrB/MazE/MraZ-like"/>
    <property type="match status" value="1"/>
</dbReference>
<dbReference type="InterPro" id="IPR037914">
    <property type="entry name" value="SpoVT-AbrB_sf"/>
</dbReference>
<dbReference type="GeneID" id="49392717"/>
<dbReference type="Pfam" id="PF04014">
    <property type="entry name" value="MazE_antitoxin"/>
    <property type="match status" value="1"/>
</dbReference>
<dbReference type="GO" id="GO:0003677">
    <property type="term" value="F:DNA binding"/>
    <property type="evidence" value="ECO:0007669"/>
    <property type="project" value="UniProtKB-KW"/>
</dbReference>
<dbReference type="SMART" id="SM00966">
    <property type="entry name" value="SpoVT_AbrB"/>
    <property type="match status" value="1"/>
</dbReference>
<dbReference type="NCBIfam" id="TIGR01439">
    <property type="entry name" value="lp_hng_hel_AbrB"/>
    <property type="match status" value="1"/>
</dbReference>
<dbReference type="RefSeq" id="WP_050337816.1">
    <property type="nucleotide sequence ID" value="NZ_BJZC01000075.1"/>
</dbReference>
<dbReference type="InterPro" id="IPR007159">
    <property type="entry name" value="SpoVT-AbrB_dom"/>
</dbReference>